<keyword evidence="11" id="KW-1185">Reference proteome</keyword>
<organism evidence="10 11">
    <name type="scientific">Rehaibacterium terrae</name>
    <dbReference type="NCBI Taxonomy" id="1341696"/>
    <lineage>
        <taxon>Bacteria</taxon>
        <taxon>Pseudomonadati</taxon>
        <taxon>Pseudomonadota</taxon>
        <taxon>Gammaproteobacteria</taxon>
        <taxon>Lysobacterales</taxon>
        <taxon>Lysobacteraceae</taxon>
        <taxon>Rehaibacterium</taxon>
    </lineage>
</organism>
<feature type="transmembrane region" description="Helical" evidence="8">
    <location>
        <begin position="368"/>
        <end position="387"/>
    </location>
</feature>
<dbReference type="Pfam" id="PF00361">
    <property type="entry name" value="Proton_antipo_M"/>
    <property type="match status" value="1"/>
</dbReference>
<dbReference type="GO" id="GO:0016491">
    <property type="term" value="F:oxidoreductase activity"/>
    <property type="evidence" value="ECO:0007669"/>
    <property type="project" value="UniProtKB-KW"/>
</dbReference>
<name>A0A7W7V730_9GAMM</name>
<feature type="transmembrane region" description="Helical" evidence="8">
    <location>
        <begin position="145"/>
        <end position="166"/>
    </location>
</feature>
<evidence type="ECO:0000256" key="3">
    <source>
        <dbReference type="ARBA" id="ARBA00022692"/>
    </source>
</evidence>
<evidence type="ECO:0000256" key="2">
    <source>
        <dbReference type="ARBA" id="ARBA00022475"/>
    </source>
</evidence>
<dbReference type="PANTHER" id="PTHR42682:SF4">
    <property type="entry name" value="NADH-UBIQUINONE_PLASTOQUINONE"/>
    <property type="match status" value="1"/>
</dbReference>
<feature type="transmembrane region" description="Helical" evidence="8">
    <location>
        <begin position="399"/>
        <end position="416"/>
    </location>
</feature>
<feature type="transmembrane region" description="Helical" evidence="8">
    <location>
        <begin position="301"/>
        <end position="323"/>
    </location>
</feature>
<dbReference type="PANTHER" id="PTHR42682">
    <property type="entry name" value="HYDROGENASE-4 COMPONENT F"/>
    <property type="match status" value="1"/>
</dbReference>
<dbReference type="GO" id="GO:0005886">
    <property type="term" value="C:plasma membrane"/>
    <property type="evidence" value="ECO:0007669"/>
    <property type="project" value="UniProtKB-SubCell"/>
</dbReference>
<feature type="transmembrane region" description="Helical" evidence="8">
    <location>
        <begin position="506"/>
        <end position="524"/>
    </location>
</feature>
<dbReference type="AlphaFoldDB" id="A0A7W7V730"/>
<dbReference type="InterPro" id="IPR052175">
    <property type="entry name" value="ComplexI-like_HydComp"/>
</dbReference>
<feature type="transmembrane region" description="Helical" evidence="8">
    <location>
        <begin position="186"/>
        <end position="208"/>
    </location>
</feature>
<feature type="transmembrane region" description="Helical" evidence="8">
    <location>
        <begin position="220"/>
        <end position="238"/>
    </location>
</feature>
<evidence type="ECO:0000313" key="10">
    <source>
        <dbReference type="EMBL" id="MBB5014388.1"/>
    </source>
</evidence>
<comment type="subcellular location">
    <subcellularLocation>
        <location evidence="1">Cell membrane</location>
        <topology evidence="1">Multi-pass membrane protein</topology>
    </subcellularLocation>
    <subcellularLocation>
        <location evidence="7">Membrane</location>
        <topology evidence="7">Multi-pass membrane protein</topology>
    </subcellularLocation>
</comment>
<keyword evidence="5" id="KW-0560">Oxidoreductase</keyword>
<accession>A0A7W7V730</accession>
<keyword evidence="3 7" id="KW-0812">Transmembrane</keyword>
<dbReference type="GO" id="GO:0016829">
    <property type="term" value="F:lyase activity"/>
    <property type="evidence" value="ECO:0007669"/>
    <property type="project" value="UniProtKB-KW"/>
</dbReference>
<feature type="transmembrane region" description="Helical" evidence="8">
    <location>
        <begin position="106"/>
        <end position="133"/>
    </location>
</feature>
<evidence type="ECO:0000256" key="7">
    <source>
        <dbReference type="RuleBase" id="RU000320"/>
    </source>
</evidence>
<evidence type="ECO:0000259" key="9">
    <source>
        <dbReference type="Pfam" id="PF00361"/>
    </source>
</evidence>
<dbReference type="GO" id="GO:0042773">
    <property type="term" value="P:ATP synthesis coupled electron transport"/>
    <property type="evidence" value="ECO:0007669"/>
    <property type="project" value="InterPro"/>
</dbReference>
<dbReference type="EMBL" id="JACHHX010000001">
    <property type="protein sequence ID" value="MBB5014388.1"/>
    <property type="molecule type" value="Genomic_DNA"/>
</dbReference>
<keyword evidence="2" id="KW-1003">Cell membrane</keyword>
<proteinExistence type="predicted"/>
<sequence length="525" mass="54566">MSPLLALALFSAPLAALALLRPRWRLPALVSAPLPLLALGIVGEGEGRIALLLLGAGFLVDEVNRPLLLLAGIGWSLAGAFVGAAADTRPRVFAGFWLVTLAGQALALLAADMVGFYLGYVIMTLGIYGLVIHARTREAWRAGRVYLALAFAGEAAVLSGLLLLGAAHGNADFATLTLWLGESGGVAAWLLFFGFALKLGLVPLHVWLPLAHPVAPVPASAVLSGVLVKIGLLGMLRFAPPLSLTVGEGLFVLGFFTAAYAALVGLTQSRLKTVLAYSTISQMGLAMAGFAAVQVGSGSAALGALGLFVLHHGLNKVALFLAAGHRLDGWLARALFVLPAASLIGLPFTSGALAKSALKEAAAGWDLAFGLSSLLSTILLLHAWRLARAQRSGRARPHPAWLGAVIAGLLIPWWFGSAWMPLAALSSAGLWPALLAVAIVLVLRGRVPALRIPEGDLLAPLERAAAAVVKTVTGSGRDRRQSRIPSIDWRSVGEALCRTDAMLARLPVAGIGLLLALLGLWALLP</sequence>
<keyword evidence="4 8" id="KW-1133">Transmembrane helix</keyword>
<dbReference type="GO" id="GO:0008137">
    <property type="term" value="F:NADH dehydrogenase (ubiquinone) activity"/>
    <property type="evidence" value="ECO:0007669"/>
    <property type="project" value="InterPro"/>
</dbReference>
<dbReference type="InterPro" id="IPR001750">
    <property type="entry name" value="ND/Mrp_TM"/>
</dbReference>
<feature type="transmembrane region" description="Helical" evidence="8">
    <location>
        <begin position="274"/>
        <end position="295"/>
    </location>
</feature>
<comment type="caution">
    <text evidence="10">The sequence shown here is derived from an EMBL/GenBank/DDBJ whole genome shotgun (WGS) entry which is preliminary data.</text>
</comment>
<protein>
    <submittedName>
        <fullName evidence="10">Formate hydrogenlyase subunit 3/multisubunit Na+/H+ antiporter MnhD subunit</fullName>
    </submittedName>
</protein>
<dbReference type="Proteomes" id="UP000519004">
    <property type="component" value="Unassembled WGS sequence"/>
</dbReference>
<evidence type="ECO:0000313" key="11">
    <source>
        <dbReference type="Proteomes" id="UP000519004"/>
    </source>
</evidence>
<evidence type="ECO:0000256" key="1">
    <source>
        <dbReference type="ARBA" id="ARBA00004651"/>
    </source>
</evidence>
<dbReference type="RefSeq" id="WP_183946974.1">
    <property type="nucleotide sequence ID" value="NZ_JACHHX010000001.1"/>
</dbReference>
<feature type="transmembrane region" description="Helical" evidence="8">
    <location>
        <begin position="250"/>
        <end position="267"/>
    </location>
</feature>
<keyword evidence="6 8" id="KW-0472">Membrane</keyword>
<keyword evidence="10" id="KW-0456">Lyase</keyword>
<gene>
    <name evidence="10" type="ORF">HNQ58_000259</name>
</gene>
<feature type="domain" description="NADH:quinone oxidoreductase/Mrp antiporter transmembrane" evidence="9">
    <location>
        <begin position="110"/>
        <end position="324"/>
    </location>
</feature>
<feature type="transmembrane region" description="Helical" evidence="8">
    <location>
        <begin position="422"/>
        <end position="443"/>
    </location>
</feature>
<feature type="transmembrane region" description="Helical" evidence="8">
    <location>
        <begin position="330"/>
        <end position="348"/>
    </location>
</feature>
<reference evidence="10 11" key="1">
    <citation type="submission" date="2020-08" db="EMBL/GenBank/DDBJ databases">
        <title>Genomic Encyclopedia of Type Strains, Phase IV (KMG-IV): sequencing the most valuable type-strain genomes for metagenomic binning, comparative biology and taxonomic classification.</title>
        <authorList>
            <person name="Goeker M."/>
        </authorList>
    </citation>
    <scope>NUCLEOTIDE SEQUENCE [LARGE SCALE GENOMIC DNA]</scope>
    <source>
        <strain evidence="10 11">DSM 25897</strain>
    </source>
</reference>
<dbReference type="InterPro" id="IPR003918">
    <property type="entry name" value="NADH_UbQ_OxRdtase"/>
</dbReference>
<dbReference type="PRINTS" id="PR01437">
    <property type="entry name" value="NUOXDRDTASE4"/>
</dbReference>
<feature type="transmembrane region" description="Helical" evidence="8">
    <location>
        <begin position="67"/>
        <end position="86"/>
    </location>
</feature>
<evidence type="ECO:0000256" key="5">
    <source>
        <dbReference type="ARBA" id="ARBA00023002"/>
    </source>
</evidence>
<evidence type="ECO:0000256" key="8">
    <source>
        <dbReference type="SAM" id="Phobius"/>
    </source>
</evidence>
<evidence type="ECO:0000256" key="6">
    <source>
        <dbReference type="ARBA" id="ARBA00023136"/>
    </source>
</evidence>
<evidence type="ECO:0000256" key="4">
    <source>
        <dbReference type="ARBA" id="ARBA00022989"/>
    </source>
</evidence>